<dbReference type="Proteomes" id="UP000268310">
    <property type="component" value="Chromosome"/>
</dbReference>
<accession>A0ABM7AAF3</accession>
<organism evidence="2 3">
    <name type="scientific">Tetragenococcus osmophilus</name>
    <dbReference type="NCBI Taxonomy" id="526944"/>
    <lineage>
        <taxon>Bacteria</taxon>
        <taxon>Bacillati</taxon>
        <taxon>Bacillota</taxon>
        <taxon>Bacilli</taxon>
        <taxon>Lactobacillales</taxon>
        <taxon>Enterococcaceae</taxon>
        <taxon>Tetragenococcus</taxon>
    </lineage>
</organism>
<name>A0ABM7AAF3_9ENTE</name>
<evidence type="ECO:0000313" key="3">
    <source>
        <dbReference type="Proteomes" id="UP000268310"/>
    </source>
</evidence>
<evidence type="ECO:0000313" key="2">
    <source>
        <dbReference type="EMBL" id="AYW48400.1"/>
    </source>
</evidence>
<keyword evidence="2" id="KW-0269">Exonuclease</keyword>
<dbReference type="InterPro" id="IPR003593">
    <property type="entry name" value="AAA+_ATPase"/>
</dbReference>
<dbReference type="SMART" id="SM00382">
    <property type="entry name" value="AAA"/>
    <property type="match status" value="1"/>
</dbReference>
<dbReference type="InterPro" id="IPR027417">
    <property type="entry name" value="P-loop_NTPase"/>
</dbReference>
<dbReference type="EMBL" id="CP027783">
    <property type="protein sequence ID" value="AYW48400.1"/>
    <property type="molecule type" value="Genomic_DNA"/>
</dbReference>
<dbReference type="InterPro" id="IPR018647">
    <property type="entry name" value="SLFN_3-like_DNA/RNA_helicase"/>
</dbReference>
<sequence>MESLPSPVVYEVGYSDHSFEEISDTLPKEKAKYILNYPTVYLINDTTKQGKFSIYIGESTDIKRRTDEHLHGDIQKNNNWKNFASSETSKMFVIGHSHFNKSLTLDIENKLMQYMTSVDAVRYIFNRRLNQQNEYYTSDELDDIFSKIWQKLHRKNKTLFPAESIIRDSALFKASPFNKLKEEQLEAKDKILMKIEEALNRDKMGQLILVEGEAGTGKTVLMSSLFYELKQISGEEESNVLLNQISCHLLVNHKEQLKVYQQIAKKLGLIEKKKQSDIVSNPTSFINNHDPEEKVDVVIVDEAHLLWTQGKQSYQGKNQLEDILARARVVVAVFDRNQILSREQYWEEKQLLQMVHEANLKDNYIELQNQLRINANQQTINWIREIIDKQEVQNIPKDNNYDLKVFNTVEKMYEAIKEKAKNEDYGISRILATFDWEYNDNNRPKDEDYWSVKIGNWSLPWNLQLKPYNPREIKSKDLSWAEQAQTINEVGSTFTIQGFDLNYAAVIIGPSVQYRNGQIVFDKSASKNNKAVYRRKVNNEMRDVSKSLLNNELNVLLTRGVNGLYIYAVDPELQEALIKAQKGEL</sequence>
<gene>
    <name evidence="2" type="ORF">C7K38_08490</name>
</gene>
<evidence type="ECO:0000259" key="1">
    <source>
        <dbReference type="PROSITE" id="PS50164"/>
    </source>
</evidence>
<keyword evidence="2" id="KW-0540">Nuclease</keyword>
<dbReference type="SUPFAM" id="SSF52540">
    <property type="entry name" value="P-loop containing nucleoside triphosphate hydrolases"/>
    <property type="match status" value="1"/>
</dbReference>
<dbReference type="InterPro" id="IPR000305">
    <property type="entry name" value="GIY-YIG_endonuc"/>
</dbReference>
<dbReference type="RefSeq" id="WP_123936210.1">
    <property type="nucleotide sequence ID" value="NZ_CP027783.1"/>
</dbReference>
<keyword evidence="3" id="KW-1185">Reference proteome</keyword>
<dbReference type="PROSITE" id="PS50164">
    <property type="entry name" value="GIY_YIG"/>
    <property type="match status" value="1"/>
</dbReference>
<feature type="domain" description="GIY-YIG" evidence="1">
    <location>
        <begin position="36"/>
        <end position="131"/>
    </location>
</feature>
<dbReference type="CDD" id="cd10439">
    <property type="entry name" value="GIY-YIG_COG3410"/>
    <property type="match status" value="1"/>
</dbReference>
<protein>
    <submittedName>
        <fullName evidence="2">ATP-dependent exonuclease</fullName>
    </submittedName>
</protein>
<dbReference type="Pfam" id="PF09848">
    <property type="entry name" value="SLFN-g3_helicase"/>
    <property type="match status" value="1"/>
</dbReference>
<dbReference type="GO" id="GO:0004527">
    <property type="term" value="F:exonuclease activity"/>
    <property type="evidence" value="ECO:0007669"/>
    <property type="project" value="UniProtKB-KW"/>
</dbReference>
<keyword evidence="2" id="KW-0378">Hydrolase</keyword>
<proteinExistence type="predicted"/>
<reference evidence="2 3" key="1">
    <citation type="journal article" date="2012" name="Int. J. Syst. Evol. Microbiol.">
        <title>Characterization of Tetragenococcus strains from sugar thick juice reveals a novel species, Tetragenococcus osmophilus sp. nov., and divides Tetragenococcus halophilus into two subspecies, T. halophilus subsp. halophilus subsp. nov. and T. halophilus subsp. flandriensis subsp. nov.</title>
        <authorList>
            <person name="Juste A."/>
            <person name="Van Trappen S."/>
            <person name="Verreth C."/>
            <person name="Cleenwerck I."/>
            <person name="De Vos P."/>
            <person name="Lievens B."/>
            <person name="Willems K.A."/>
        </authorList>
    </citation>
    <scope>NUCLEOTIDE SEQUENCE [LARGE SCALE GENOMIC DNA]</scope>
    <source>
        <strain evidence="2 3">JCM 31126</strain>
    </source>
</reference>
<dbReference type="Gene3D" id="3.40.50.300">
    <property type="entry name" value="P-loop containing nucleotide triphosphate hydrolases"/>
    <property type="match status" value="1"/>
</dbReference>